<dbReference type="AlphaFoldDB" id="A0AAP0QZ00"/>
<keyword evidence="3" id="KW-1185">Reference proteome</keyword>
<evidence type="ECO:0000313" key="2">
    <source>
        <dbReference type="EMBL" id="KAK9223241.1"/>
    </source>
</evidence>
<feature type="region of interest" description="Disordered" evidence="1">
    <location>
        <begin position="92"/>
        <end position="112"/>
    </location>
</feature>
<protein>
    <submittedName>
        <fullName evidence="2">Uncharacterized protein</fullName>
    </submittedName>
</protein>
<organism evidence="2 3">
    <name type="scientific">Citrus x changshan-huyou</name>
    <dbReference type="NCBI Taxonomy" id="2935761"/>
    <lineage>
        <taxon>Eukaryota</taxon>
        <taxon>Viridiplantae</taxon>
        <taxon>Streptophyta</taxon>
        <taxon>Embryophyta</taxon>
        <taxon>Tracheophyta</taxon>
        <taxon>Spermatophyta</taxon>
        <taxon>Magnoliopsida</taxon>
        <taxon>eudicotyledons</taxon>
        <taxon>Gunneridae</taxon>
        <taxon>Pentapetalae</taxon>
        <taxon>rosids</taxon>
        <taxon>malvids</taxon>
        <taxon>Sapindales</taxon>
        <taxon>Rutaceae</taxon>
        <taxon>Aurantioideae</taxon>
        <taxon>Citrus</taxon>
    </lineage>
</organism>
<proteinExistence type="predicted"/>
<dbReference type="EMBL" id="JBCGBO010000002">
    <property type="protein sequence ID" value="KAK9223241.1"/>
    <property type="molecule type" value="Genomic_DNA"/>
</dbReference>
<sequence>MDAGLVAAIHCMIYGYKNCTGHNSNSSGYRGCFCSKTCISYPPPPIPSPKGSRDAVREVKDIKMTRQRNMSAAAAAAAATKAEDTTMVEKINKSDVEKVEEDVEKGDESTPAVEENWLDWDELSLMLTREVVDEQMSWGYFSLPIWGVEAYGSFFSDVVWDDDIWNLKSIKDVPANP</sequence>
<evidence type="ECO:0000313" key="3">
    <source>
        <dbReference type="Proteomes" id="UP001428341"/>
    </source>
</evidence>
<accession>A0AAP0QZ00</accession>
<comment type="caution">
    <text evidence="2">The sequence shown here is derived from an EMBL/GenBank/DDBJ whole genome shotgun (WGS) entry which is preliminary data.</text>
</comment>
<reference evidence="2 3" key="1">
    <citation type="submission" date="2024-05" db="EMBL/GenBank/DDBJ databases">
        <title>Haplotype-resolved chromosome-level genome assembly of Huyou (Citrus changshanensis).</title>
        <authorList>
            <person name="Miao C."/>
            <person name="Chen W."/>
            <person name="Wu Y."/>
            <person name="Wang L."/>
            <person name="Zhao S."/>
            <person name="Grierson D."/>
            <person name="Xu C."/>
            <person name="Chen K."/>
        </authorList>
    </citation>
    <scope>NUCLEOTIDE SEQUENCE [LARGE SCALE GENOMIC DNA]</scope>
    <source>
        <strain evidence="2">01-14</strain>
        <tissue evidence="2">Leaf</tissue>
    </source>
</reference>
<dbReference type="Proteomes" id="UP001428341">
    <property type="component" value="Unassembled WGS sequence"/>
</dbReference>
<name>A0AAP0QZ00_9ROSI</name>
<gene>
    <name evidence="2" type="ORF">WN944_011683</name>
</gene>
<evidence type="ECO:0000256" key="1">
    <source>
        <dbReference type="SAM" id="MobiDB-lite"/>
    </source>
</evidence>